<keyword evidence="2" id="KW-0378">Hydrolase</keyword>
<reference evidence="5 6" key="1">
    <citation type="journal article" date="2015" name="Antonie Van Leeuwenhoek">
        <title>Bosea vaviloviae sp. nov., a new species of slow-growing rhizobia isolated from nodules of the relict species Vavilovia formosa (Stev.) Fed.</title>
        <authorList>
            <person name="Safronova V.I."/>
            <person name="Kuznetsova I.G."/>
            <person name="Sazanova A.L."/>
            <person name="Kimeklis A.K."/>
            <person name="Belimov A.A."/>
            <person name="Andronov E.E."/>
            <person name="Pinaev A.G."/>
            <person name="Chizhevskaya E.P."/>
            <person name="Pukhaev A.R."/>
            <person name="Popov K.P."/>
            <person name="Willems A."/>
            <person name="Tikhonovich I.A."/>
        </authorList>
    </citation>
    <scope>NUCLEOTIDE SEQUENCE [LARGE SCALE GENOMIC DNA]</scope>
    <source>
        <strain evidence="5 6">Vaf18</strain>
    </source>
</reference>
<dbReference type="PANTHER" id="PTHR12159:SF9">
    <property type="entry name" value="G_T MISMATCH-SPECIFIC THYMINE DNA GLYCOSYLASE"/>
    <property type="match status" value="1"/>
</dbReference>
<dbReference type="InterPro" id="IPR005122">
    <property type="entry name" value="Uracil-DNA_glycosylase-like"/>
</dbReference>
<keyword evidence="1" id="KW-0227">DNA damage</keyword>
<evidence type="ECO:0000256" key="1">
    <source>
        <dbReference type="ARBA" id="ARBA00022763"/>
    </source>
</evidence>
<dbReference type="Pfam" id="PF03167">
    <property type="entry name" value="UDG"/>
    <property type="match status" value="1"/>
</dbReference>
<dbReference type="SUPFAM" id="SSF52141">
    <property type="entry name" value="Uracil-DNA glycosylase-like"/>
    <property type="match status" value="1"/>
</dbReference>
<proteinExistence type="predicted"/>
<sequence>MRHRRLNRVILPDVLRPGLRIVFCGTQAGAVSARRGAYYAGPGNKFWKTLHEVGLIAERLGPMDFRDLPRYGIGLTDVAKATSGPDAALLRSHFDIEGFMSKIRAHAPAIVAFNGKRAAQAALGLPGQAMSYGPQAAKIAATAAFVLPSSSGAAAGFWSIEPWRELASVAGTIGAAA</sequence>
<evidence type="ECO:0000256" key="3">
    <source>
        <dbReference type="ARBA" id="ARBA00023204"/>
    </source>
</evidence>
<protein>
    <recommendedName>
        <fullName evidence="4">Uracil-DNA glycosylase-like domain-containing protein</fullName>
    </recommendedName>
</protein>
<gene>
    <name evidence="5" type="ORF">BHK69_10280</name>
</gene>
<dbReference type="Proteomes" id="UP000094969">
    <property type="component" value="Chromosome"/>
</dbReference>
<dbReference type="Gene3D" id="3.40.470.10">
    <property type="entry name" value="Uracil-DNA glycosylase-like domain"/>
    <property type="match status" value="1"/>
</dbReference>
<dbReference type="KEGG" id="bvv:BHK69_10280"/>
<dbReference type="GO" id="GO:0004844">
    <property type="term" value="F:uracil DNA N-glycosylase activity"/>
    <property type="evidence" value="ECO:0007669"/>
    <property type="project" value="TreeGrafter"/>
</dbReference>
<dbReference type="InterPro" id="IPR036895">
    <property type="entry name" value="Uracil-DNA_glycosylase-like_sf"/>
</dbReference>
<accession>A0A1D7UAE1</accession>
<feature type="domain" description="Uracil-DNA glycosylase-like" evidence="4">
    <location>
        <begin position="13"/>
        <end position="154"/>
    </location>
</feature>
<keyword evidence="3" id="KW-0234">DNA repair</keyword>
<evidence type="ECO:0000259" key="4">
    <source>
        <dbReference type="Pfam" id="PF03167"/>
    </source>
</evidence>
<dbReference type="STRING" id="1526658.BHK69_10280"/>
<organism evidence="5 6">
    <name type="scientific">Bosea vaviloviae</name>
    <dbReference type="NCBI Taxonomy" id="1526658"/>
    <lineage>
        <taxon>Bacteria</taxon>
        <taxon>Pseudomonadati</taxon>
        <taxon>Pseudomonadota</taxon>
        <taxon>Alphaproteobacteria</taxon>
        <taxon>Hyphomicrobiales</taxon>
        <taxon>Boseaceae</taxon>
        <taxon>Bosea</taxon>
    </lineage>
</organism>
<dbReference type="InterPro" id="IPR015637">
    <property type="entry name" value="MUG/TDG"/>
</dbReference>
<dbReference type="GO" id="GO:0008263">
    <property type="term" value="F:pyrimidine-specific mismatch base pair DNA N-glycosylase activity"/>
    <property type="evidence" value="ECO:0007669"/>
    <property type="project" value="TreeGrafter"/>
</dbReference>
<evidence type="ECO:0000256" key="2">
    <source>
        <dbReference type="ARBA" id="ARBA00022801"/>
    </source>
</evidence>
<dbReference type="PANTHER" id="PTHR12159">
    <property type="entry name" value="G/T AND G/U MISMATCH-SPECIFIC DNA GLYCOSYLASE"/>
    <property type="match status" value="1"/>
</dbReference>
<dbReference type="GO" id="GO:0006285">
    <property type="term" value="P:base-excision repair, AP site formation"/>
    <property type="evidence" value="ECO:0007669"/>
    <property type="project" value="InterPro"/>
</dbReference>
<evidence type="ECO:0000313" key="6">
    <source>
        <dbReference type="Proteomes" id="UP000094969"/>
    </source>
</evidence>
<name>A0A1D7UAE1_9HYPH</name>
<dbReference type="AlphaFoldDB" id="A0A1D7UAE1"/>
<dbReference type="EMBL" id="CP017147">
    <property type="protein sequence ID" value="AOO84351.1"/>
    <property type="molecule type" value="Genomic_DNA"/>
</dbReference>
<dbReference type="CDD" id="cd10028">
    <property type="entry name" value="UDG-F2_TDG_MUG"/>
    <property type="match status" value="1"/>
</dbReference>
<evidence type="ECO:0000313" key="5">
    <source>
        <dbReference type="EMBL" id="AOO84351.1"/>
    </source>
</evidence>
<keyword evidence="6" id="KW-1185">Reference proteome</keyword>